<dbReference type="Pfam" id="PF03937">
    <property type="entry name" value="Sdh5"/>
    <property type="match status" value="1"/>
</dbReference>
<dbReference type="AlphaFoldDB" id="A0A7S1ABQ8"/>
<dbReference type="GO" id="GO:0005739">
    <property type="term" value="C:mitochondrion"/>
    <property type="evidence" value="ECO:0007669"/>
    <property type="project" value="TreeGrafter"/>
</dbReference>
<dbReference type="InterPro" id="IPR005631">
    <property type="entry name" value="SDH"/>
</dbReference>
<keyword evidence="1" id="KW-0143">Chaperone</keyword>
<organism evidence="2">
    <name type="scientific">Noctiluca scintillans</name>
    <name type="common">Sea sparkle</name>
    <name type="synonym">Red tide dinoflagellate</name>
    <dbReference type="NCBI Taxonomy" id="2966"/>
    <lineage>
        <taxon>Eukaryota</taxon>
        <taxon>Sar</taxon>
        <taxon>Alveolata</taxon>
        <taxon>Dinophyceae</taxon>
        <taxon>Noctilucales</taxon>
        <taxon>Noctilucaceae</taxon>
        <taxon>Noctiluca</taxon>
    </lineage>
</organism>
<evidence type="ECO:0008006" key="3">
    <source>
        <dbReference type="Google" id="ProtNLM"/>
    </source>
</evidence>
<sequence>MSRTLGKLTHHTVGCRLAFFQRGAPCMYRRVPSLVQVRLEASYVCRVSTLNEKQRLLLWRARRKRWVELDEILGPFVERHIKSMSEVQLEKLKEVLDVNNGELLRVLGAVAPLPPALVDNEVMVSLLKYVNLRHPALRDVKTH</sequence>
<dbReference type="PANTHER" id="PTHR12469:SF2">
    <property type="entry name" value="SUCCINATE DEHYDROGENASE ASSEMBLY FACTOR 2, MITOCHONDRIAL"/>
    <property type="match status" value="1"/>
</dbReference>
<accession>A0A7S1ABQ8</accession>
<dbReference type="Gene3D" id="1.10.150.250">
    <property type="entry name" value="Flavinator of succinate dehydrogenase"/>
    <property type="match status" value="1"/>
</dbReference>
<dbReference type="GO" id="GO:0006099">
    <property type="term" value="P:tricarboxylic acid cycle"/>
    <property type="evidence" value="ECO:0007669"/>
    <property type="project" value="TreeGrafter"/>
</dbReference>
<dbReference type="GO" id="GO:0034553">
    <property type="term" value="P:mitochondrial respiratory chain complex II assembly"/>
    <property type="evidence" value="ECO:0007669"/>
    <property type="project" value="TreeGrafter"/>
</dbReference>
<evidence type="ECO:0000256" key="1">
    <source>
        <dbReference type="ARBA" id="ARBA00023186"/>
    </source>
</evidence>
<gene>
    <name evidence="2" type="ORF">NSCI0253_LOCUS23337</name>
</gene>
<dbReference type="GO" id="GO:0006121">
    <property type="term" value="P:mitochondrial electron transport, succinate to ubiquinone"/>
    <property type="evidence" value="ECO:0007669"/>
    <property type="project" value="TreeGrafter"/>
</dbReference>
<dbReference type="InterPro" id="IPR036714">
    <property type="entry name" value="SDH_sf"/>
</dbReference>
<protein>
    <recommendedName>
        <fullName evidence="3">Succinate dehydrogenase assembly factor 2, mitochondrial</fullName>
    </recommendedName>
</protein>
<dbReference type="EMBL" id="HBFQ01033184">
    <property type="protein sequence ID" value="CAD8848987.1"/>
    <property type="molecule type" value="Transcribed_RNA"/>
</dbReference>
<dbReference type="SUPFAM" id="SSF109910">
    <property type="entry name" value="YgfY-like"/>
    <property type="match status" value="1"/>
</dbReference>
<proteinExistence type="predicted"/>
<evidence type="ECO:0000313" key="2">
    <source>
        <dbReference type="EMBL" id="CAD8848987.1"/>
    </source>
</evidence>
<dbReference type="PANTHER" id="PTHR12469">
    <property type="entry name" value="PROTEIN EMI5 HOMOLOG, MITOCHONDRIAL"/>
    <property type="match status" value="1"/>
</dbReference>
<name>A0A7S1ABQ8_NOCSC</name>
<reference evidence="2" key="1">
    <citation type="submission" date="2021-01" db="EMBL/GenBank/DDBJ databases">
        <authorList>
            <person name="Corre E."/>
            <person name="Pelletier E."/>
            <person name="Niang G."/>
            <person name="Scheremetjew M."/>
            <person name="Finn R."/>
            <person name="Kale V."/>
            <person name="Holt S."/>
            <person name="Cochrane G."/>
            <person name="Meng A."/>
            <person name="Brown T."/>
            <person name="Cohen L."/>
        </authorList>
    </citation>
    <scope>NUCLEOTIDE SEQUENCE</scope>
</reference>